<dbReference type="KEGG" id="vg:18938224"/>
<gene>
    <name evidence="2" type="ORF">AMIV_063</name>
</gene>
<feature type="compositionally biased region" description="Polar residues" evidence="1">
    <location>
        <begin position="1"/>
        <end position="12"/>
    </location>
</feature>
<organism evidence="2 3">
    <name type="scientific">Chloriridovirus anopheles1</name>
    <dbReference type="NCBI Taxonomy" id="1465751"/>
    <lineage>
        <taxon>Viruses</taxon>
        <taxon>Varidnaviria</taxon>
        <taxon>Bamfordvirae</taxon>
        <taxon>Nucleocytoviricota</taxon>
        <taxon>Megaviricetes</taxon>
        <taxon>Pimascovirales</taxon>
        <taxon>Pimascovirales incertae sedis</taxon>
        <taxon>Iridoviridae</taxon>
        <taxon>Betairidovirinae</taxon>
        <taxon>Chloriridovirus</taxon>
    </lineage>
</organism>
<dbReference type="GeneID" id="18938224"/>
<dbReference type="EMBL" id="KF938901">
    <property type="protein sequence ID" value="AHL67556.1"/>
    <property type="molecule type" value="Genomic_DNA"/>
</dbReference>
<evidence type="ECO:0000313" key="2">
    <source>
        <dbReference type="EMBL" id="AHL67556.1"/>
    </source>
</evidence>
<accession>W8R9M7</accession>
<protein>
    <submittedName>
        <fullName evidence="2">Uncharacterized protein</fullName>
    </submittedName>
</protein>
<dbReference type="OrthoDB" id="10347at10239"/>
<proteinExistence type="predicted"/>
<keyword evidence="3" id="KW-1185">Reference proteome</keyword>
<sequence length="293" mass="33544">MTSKVVPYNSTVDQKDDSPDLPDSPILQSFIVKTNLTINLHHFVDKMGSICLLNNSNDRSGTIVALKFKDVIKGNGDLFKNKTGFKNACHIVMYHTLDKRCKKMVHIKITANGTFQIVGVPIVDVEKVVYKLFLIFDKLNKDVDIFTSRTENKLEMVIVPILNNYMITLPKNLTDHIFKLSKAQIVQKFVDKNFLSFMVPSDPAITIKRSYVYSEYSNNPVRYIVWSKKSGKTIQHIEYDSYTTLLSGTQKANAQRKKYVTIRLYSTGKVLVSGFNDILVQRTFQKFYEVLTC</sequence>
<feature type="region of interest" description="Disordered" evidence="1">
    <location>
        <begin position="1"/>
        <end position="20"/>
    </location>
</feature>
<evidence type="ECO:0000256" key="1">
    <source>
        <dbReference type="SAM" id="MobiDB-lite"/>
    </source>
</evidence>
<evidence type="ECO:0000313" key="3">
    <source>
        <dbReference type="Proteomes" id="UP000110868"/>
    </source>
</evidence>
<reference evidence="2 3" key="1">
    <citation type="submission" date="2013-12" db="EMBL/GenBank/DDBJ databases">
        <authorList>
            <person name="Tong Y."/>
            <person name="Zhang J."/>
            <person name="Huang Y."/>
            <person name="Li S."/>
            <person name="Pei G."/>
            <person name="Zhang Z."/>
            <person name="Mi Z."/>
            <person name="An X."/>
        </authorList>
    </citation>
    <scope>NUCLEOTIDE SEQUENCE [LARGE SCALE GENOMIC DNA]</scope>
    <source>
        <strain evidence="2">AMIV</strain>
    </source>
</reference>
<name>W8R9M7_9VIRU</name>
<dbReference type="RefSeq" id="YP_009021140.1">
    <property type="nucleotide sequence ID" value="NC_023848.1"/>
</dbReference>
<dbReference type="Proteomes" id="UP000110868">
    <property type="component" value="Segment"/>
</dbReference>